<dbReference type="InterPro" id="IPR005532">
    <property type="entry name" value="SUMF_dom"/>
</dbReference>
<dbReference type="PANTHER" id="PTHR23150:SF19">
    <property type="entry name" value="FORMYLGLYCINE-GENERATING ENZYME"/>
    <property type="match status" value="1"/>
</dbReference>
<sequence length="223" mass="24323">MHMRLSRILAVLTLAAMTLMTAADISAAPRPDTGEMVPIGDSGVHLDLYEVTNRQMSAFLNDGGNRRIKGVALVEMTSAHVLIEEIDTVFRAKKGFENHPIMEVSFDGARSYCEWAGKRLPTEAEWQTACEGPERLTFPWGHHFRTAGPEALPRANIFGDTDGFLRTATVGSFPHGRSSYGIWDMGGNVWEWTLGAGDGPRLRGGSWINGKTLAACAKSVDMG</sequence>
<protein>
    <recommendedName>
        <fullName evidence="1">Sulfatase-modifying factor enzyme-like domain-containing protein</fullName>
    </recommendedName>
</protein>
<dbReference type="Pfam" id="PF03781">
    <property type="entry name" value="FGE-sulfatase"/>
    <property type="match status" value="1"/>
</dbReference>
<name>A0A382M366_9ZZZZ</name>
<reference evidence="2" key="1">
    <citation type="submission" date="2018-05" db="EMBL/GenBank/DDBJ databases">
        <authorList>
            <person name="Lanie J.A."/>
            <person name="Ng W.-L."/>
            <person name="Kazmierczak K.M."/>
            <person name="Andrzejewski T.M."/>
            <person name="Davidsen T.M."/>
            <person name="Wayne K.J."/>
            <person name="Tettelin H."/>
            <person name="Glass J.I."/>
            <person name="Rusch D."/>
            <person name="Podicherti R."/>
            <person name="Tsui H.-C.T."/>
            <person name="Winkler M.E."/>
        </authorList>
    </citation>
    <scope>NUCLEOTIDE SEQUENCE</scope>
</reference>
<dbReference type="InterPro" id="IPR051043">
    <property type="entry name" value="Sulfatase_Mod_Factor_Kinase"/>
</dbReference>
<dbReference type="PANTHER" id="PTHR23150">
    <property type="entry name" value="SULFATASE MODIFYING FACTOR 1, 2"/>
    <property type="match status" value="1"/>
</dbReference>
<feature type="domain" description="Sulfatase-modifying factor enzyme-like" evidence="1">
    <location>
        <begin position="45"/>
        <end position="193"/>
    </location>
</feature>
<evidence type="ECO:0000313" key="2">
    <source>
        <dbReference type="EMBL" id="SVC43316.1"/>
    </source>
</evidence>
<dbReference type="InterPro" id="IPR042095">
    <property type="entry name" value="SUMF_sf"/>
</dbReference>
<gene>
    <name evidence="2" type="ORF">METZ01_LOCUS296170</name>
</gene>
<dbReference type="Gene3D" id="3.90.1580.10">
    <property type="entry name" value="paralog of FGE (formylglycine-generating enzyme)"/>
    <property type="match status" value="1"/>
</dbReference>
<dbReference type="AlphaFoldDB" id="A0A382M366"/>
<proteinExistence type="predicted"/>
<dbReference type="InterPro" id="IPR016187">
    <property type="entry name" value="CTDL_fold"/>
</dbReference>
<feature type="non-terminal residue" evidence="2">
    <location>
        <position position="223"/>
    </location>
</feature>
<dbReference type="EMBL" id="UINC01090943">
    <property type="protein sequence ID" value="SVC43316.1"/>
    <property type="molecule type" value="Genomic_DNA"/>
</dbReference>
<dbReference type="SUPFAM" id="SSF56436">
    <property type="entry name" value="C-type lectin-like"/>
    <property type="match status" value="1"/>
</dbReference>
<dbReference type="GO" id="GO:0120147">
    <property type="term" value="F:formylglycine-generating oxidase activity"/>
    <property type="evidence" value="ECO:0007669"/>
    <property type="project" value="TreeGrafter"/>
</dbReference>
<organism evidence="2">
    <name type="scientific">marine metagenome</name>
    <dbReference type="NCBI Taxonomy" id="408172"/>
    <lineage>
        <taxon>unclassified sequences</taxon>
        <taxon>metagenomes</taxon>
        <taxon>ecological metagenomes</taxon>
    </lineage>
</organism>
<evidence type="ECO:0000259" key="1">
    <source>
        <dbReference type="Pfam" id="PF03781"/>
    </source>
</evidence>
<accession>A0A382M366</accession>